<evidence type="ECO:0000256" key="3">
    <source>
        <dbReference type="ARBA" id="ARBA00013194"/>
    </source>
</evidence>
<evidence type="ECO:0000256" key="9">
    <source>
        <dbReference type="HAMAP-Rule" id="MF_00303"/>
    </source>
</evidence>
<dbReference type="AlphaFoldDB" id="A0A3P3XFE6"/>
<dbReference type="Pfam" id="PF05697">
    <property type="entry name" value="Trigger_N"/>
    <property type="match status" value="1"/>
</dbReference>
<dbReference type="GO" id="GO:0003755">
    <property type="term" value="F:peptidyl-prolyl cis-trans isomerase activity"/>
    <property type="evidence" value="ECO:0007669"/>
    <property type="project" value="UniProtKB-UniRule"/>
</dbReference>
<dbReference type="InterPro" id="IPR046357">
    <property type="entry name" value="PPIase_dom_sf"/>
</dbReference>
<dbReference type="InterPro" id="IPR005215">
    <property type="entry name" value="Trig_fac"/>
</dbReference>
<keyword evidence="9" id="KW-0131">Cell cycle</keyword>
<dbReference type="GO" id="GO:0015031">
    <property type="term" value="P:protein transport"/>
    <property type="evidence" value="ECO:0007669"/>
    <property type="project" value="UniProtKB-UniRule"/>
</dbReference>
<dbReference type="InterPro" id="IPR001179">
    <property type="entry name" value="PPIase_FKBP_dom"/>
</dbReference>
<evidence type="ECO:0000256" key="2">
    <source>
        <dbReference type="ARBA" id="ARBA00005464"/>
    </source>
</evidence>
<dbReference type="PANTHER" id="PTHR30560:SF3">
    <property type="entry name" value="TRIGGER FACTOR-LIKE PROTEIN TIG, CHLOROPLASTIC"/>
    <property type="match status" value="1"/>
</dbReference>
<evidence type="ECO:0000256" key="6">
    <source>
        <dbReference type="ARBA" id="ARBA00023186"/>
    </source>
</evidence>
<reference evidence="14" key="1">
    <citation type="submission" date="2017-02" db="EMBL/GenBank/DDBJ databases">
        <authorList>
            <person name="Regsiter A."/>
            <person name="William W."/>
        </authorList>
    </citation>
    <scope>NUCLEOTIDE SEQUENCE</scope>
    <source>
        <strain evidence="14">Bib</strain>
    </source>
</reference>
<dbReference type="PIRSF" id="PIRSF003095">
    <property type="entry name" value="Trigger_factor"/>
    <property type="match status" value="1"/>
</dbReference>
<dbReference type="Gene3D" id="3.30.70.1050">
    <property type="entry name" value="Trigger factor ribosome-binding domain"/>
    <property type="match status" value="1"/>
</dbReference>
<evidence type="ECO:0000259" key="11">
    <source>
        <dbReference type="Pfam" id="PF00254"/>
    </source>
</evidence>
<feature type="domain" description="PPIase FKBP-type" evidence="11">
    <location>
        <begin position="164"/>
        <end position="240"/>
    </location>
</feature>
<comment type="function">
    <text evidence="9">Involved in protein export. Acts as a chaperone by maintaining the newly synthesized protein in an open conformation. Functions as a peptidyl-prolyl cis-trans isomerase.</text>
</comment>
<keyword evidence="6 9" id="KW-0143">Chaperone</keyword>
<accession>A0A3P3XFE6</accession>
<organism evidence="14">
    <name type="scientific">uncultured spirochete</name>
    <dbReference type="NCBI Taxonomy" id="156406"/>
    <lineage>
        <taxon>Bacteria</taxon>
        <taxon>Pseudomonadati</taxon>
        <taxon>Spirochaetota</taxon>
        <taxon>Spirochaetia</taxon>
        <taxon>Spirochaetales</taxon>
        <taxon>environmental samples</taxon>
    </lineage>
</organism>
<evidence type="ECO:0000313" key="14">
    <source>
        <dbReference type="EMBL" id="SLM09936.1"/>
    </source>
</evidence>
<dbReference type="GO" id="GO:0043335">
    <property type="term" value="P:protein unfolding"/>
    <property type="evidence" value="ECO:0007669"/>
    <property type="project" value="TreeGrafter"/>
</dbReference>
<proteinExistence type="inferred from homology"/>
<comment type="domain">
    <text evidence="9">Consists of 3 domains; the N-terminus binds the ribosome, the middle domain has PPIase activity, while the C-terminus has intrinsic chaperone activity on its own.</text>
</comment>
<comment type="similarity">
    <text evidence="2 9">Belongs to the FKBP-type PPIase family. Tig subfamily.</text>
</comment>
<dbReference type="GO" id="GO:0043022">
    <property type="term" value="F:ribosome binding"/>
    <property type="evidence" value="ECO:0007669"/>
    <property type="project" value="TreeGrafter"/>
</dbReference>
<evidence type="ECO:0000256" key="10">
    <source>
        <dbReference type="SAM" id="Coils"/>
    </source>
</evidence>
<evidence type="ECO:0000256" key="8">
    <source>
        <dbReference type="ARBA" id="ARBA00029986"/>
    </source>
</evidence>
<name>A0A3P3XFE6_9SPIR</name>
<dbReference type="InterPro" id="IPR008881">
    <property type="entry name" value="Trigger_fac_ribosome-bd_bac"/>
</dbReference>
<dbReference type="InterPro" id="IPR027304">
    <property type="entry name" value="Trigger_fact/SurA_dom_sf"/>
</dbReference>
<dbReference type="Pfam" id="PF05698">
    <property type="entry name" value="Trigger_C"/>
    <property type="match status" value="1"/>
</dbReference>
<dbReference type="InterPro" id="IPR036611">
    <property type="entry name" value="Trigger_fac_ribosome-bd_sf"/>
</dbReference>
<evidence type="ECO:0000256" key="5">
    <source>
        <dbReference type="ARBA" id="ARBA00023110"/>
    </source>
</evidence>
<keyword evidence="9" id="KW-0963">Cytoplasm</keyword>
<keyword evidence="10" id="KW-0175">Coiled coil</keyword>
<evidence type="ECO:0000256" key="1">
    <source>
        <dbReference type="ARBA" id="ARBA00000971"/>
    </source>
</evidence>
<gene>
    <name evidence="9 14" type="primary">tig</name>
    <name evidence="14" type="ORF">SPIROBIBN47_100166</name>
</gene>
<dbReference type="PANTHER" id="PTHR30560">
    <property type="entry name" value="TRIGGER FACTOR CHAPERONE AND PEPTIDYL-PROLYL CIS/TRANS ISOMERASE"/>
    <property type="match status" value="1"/>
</dbReference>
<feature type="coiled-coil region" evidence="10">
    <location>
        <begin position="260"/>
        <end position="290"/>
    </location>
</feature>
<dbReference type="SUPFAM" id="SSF109998">
    <property type="entry name" value="Triger factor/SurA peptide-binding domain-like"/>
    <property type="match status" value="1"/>
</dbReference>
<dbReference type="GO" id="GO:0005737">
    <property type="term" value="C:cytoplasm"/>
    <property type="evidence" value="ECO:0007669"/>
    <property type="project" value="UniProtKB-SubCell"/>
</dbReference>
<evidence type="ECO:0000259" key="13">
    <source>
        <dbReference type="Pfam" id="PF05698"/>
    </source>
</evidence>
<comment type="catalytic activity">
    <reaction evidence="1 9">
        <text>[protein]-peptidylproline (omega=180) = [protein]-peptidylproline (omega=0)</text>
        <dbReference type="Rhea" id="RHEA:16237"/>
        <dbReference type="Rhea" id="RHEA-COMP:10747"/>
        <dbReference type="Rhea" id="RHEA-COMP:10748"/>
        <dbReference type="ChEBI" id="CHEBI:83833"/>
        <dbReference type="ChEBI" id="CHEBI:83834"/>
        <dbReference type="EC" id="5.2.1.8"/>
    </reaction>
</comment>
<evidence type="ECO:0000256" key="4">
    <source>
        <dbReference type="ARBA" id="ARBA00016902"/>
    </source>
</evidence>
<protein>
    <recommendedName>
        <fullName evidence="4 9">Trigger factor</fullName>
        <shortName evidence="9">TF</shortName>
        <ecNumber evidence="3 9">5.2.1.8</ecNumber>
    </recommendedName>
    <alternativeName>
        <fullName evidence="8 9">PPIase</fullName>
    </alternativeName>
</protein>
<feature type="domain" description="Trigger factor ribosome-binding bacterial" evidence="12">
    <location>
        <begin position="6"/>
        <end position="150"/>
    </location>
</feature>
<dbReference type="Pfam" id="PF00254">
    <property type="entry name" value="FKBP_C"/>
    <property type="match status" value="1"/>
</dbReference>
<dbReference type="Gene3D" id="3.10.50.40">
    <property type="match status" value="1"/>
</dbReference>
<dbReference type="NCBIfam" id="TIGR00115">
    <property type="entry name" value="tig"/>
    <property type="match status" value="1"/>
</dbReference>
<comment type="subcellular location">
    <subcellularLocation>
        <location evidence="9">Cytoplasm</location>
    </subcellularLocation>
    <text evidence="9">About half TF is bound to the ribosome near the polypeptide exit tunnel while the other half is free in the cytoplasm.</text>
</comment>
<feature type="domain" description="Trigger factor C-terminal" evidence="13">
    <location>
        <begin position="269"/>
        <end position="430"/>
    </location>
</feature>
<dbReference type="SUPFAM" id="SSF102735">
    <property type="entry name" value="Trigger factor ribosome-binding domain"/>
    <property type="match status" value="1"/>
</dbReference>
<dbReference type="Gene3D" id="1.10.3120.10">
    <property type="entry name" value="Trigger factor, C-terminal domain"/>
    <property type="match status" value="1"/>
</dbReference>
<evidence type="ECO:0000259" key="12">
    <source>
        <dbReference type="Pfam" id="PF05697"/>
    </source>
</evidence>
<sequence>MEITEKKIEDLEQSRVRMTLTIPSRDVRAEYDAMMNEYAKNARIDGFRKGHVPVFVLERKFGDSLKTEAMGRVIEKAVEEGLKDATRQPLTYEPPAVEGEPQFNLDSDFTFSVTYDAYPAFELPSLEGIEIEVPAVSVSDEDIARELEEIRQRNAIVVEKDGPAETGDIVTADFAEIAEDGTEIPGTARKDFAFELGKQLNIYKFDDEIVGLKAGDEKTFTKTFPADFEYSEYAGKTVTIKVKVTKVKRQDLPELDDELAQDVSEKYKTLEDLKAAVRNQLNEALEARLRSTKENAIVDELLKRTSVSIPRSMLAAELAMRWESLKQQMGVDNDERLEMLLRISGKSRDQLLQDWAPLAEKALASRILLDKLVEAGSYTATDEDVDAEIAKEAAHTTMSPAEIKAEYEKRGTLEYLKDDIKVRKLFDAILASAQVKEGTAVSYLDFMKENQ</sequence>
<dbReference type="EMBL" id="FWDM01000002">
    <property type="protein sequence ID" value="SLM09936.1"/>
    <property type="molecule type" value="Genomic_DNA"/>
</dbReference>
<dbReference type="SUPFAM" id="SSF54534">
    <property type="entry name" value="FKBP-like"/>
    <property type="match status" value="1"/>
</dbReference>
<evidence type="ECO:0000256" key="7">
    <source>
        <dbReference type="ARBA" id="ARBA00023235"/>
    </source>
</evidence>
<keyword evidence="5 9" id="KW-0697">Rotamase</keyword>
<keyword evidence="9" id="KW-0132">Cell division</keyword>
<dbReference type="GO" id="GO:0051301">
    <property type="term" value="P:cell division"/>
    <property type="evidence" value="ECO:0007669"/>
    <property type="project" value="UniProtKB-KW"/>
</dbReference>
<dbReference type="GO" id="GO:0051083">
    <property type="term" value="P:'de novo' cotranslational protein folding"/>
    <property type="evidence" value="ECO:0007669"/>
    <property type="project" value="TreeGrafter"/>
</dbReference>
<dbReference type="EC" id="5.2.1.8" evidence="3 9"/>
<dbReference type="GO" id="GO:0044183">
    <property type="term" value="F:protein folding chaperone"/>
    <property type="evidence" value="ECO:0007669"/>
    <property type="project" value="TreeGrafter"/>
</dbReference>
<dbReference type="HAMAP" id="MF_00303">
    <property type="entry name" value="Trigger_factor_Tig"/>
    <property type="match status" value="1"/>
</dbReference>
<keyword evidence="7 9" id="KW-0413">Isomerase</keyword>
<dbReference type="InterPro" id="IPR008880">
    <property type="entry name" value="Trigger_fac_C"/>
</dbReference>
<dbReference type="InterPro" id="IPR037041">
    <property type="entry name" value="Trigger_fac_C_sf"/>
</dbReference>